<sequence>MSQYFHGSRNFTIDNSTFHTVTHQYQSPKGVLESLQKHVAHGAFHDSSERFDPPKCHPDTRAAIIKRIMDWISGLNEDTREALIMWLYGAAGAGKSAIAQTIAEILDSQHFVLASFFFWRSDPQRGMAKLLVTTLAYQLAVKLPLRPVMDTTGSD</sequence>
<keyword evidence="4" id="KW-1185">Reference proteome</keyword>
<evidence type="ECO:0000313" key="3">
    <source>
        <dbReference type="EMBL" id="PPQ93151.1"/>
    </source>
</evidence>
<comment type="caution">
    <text evidence="3">The sequence shown here is derived from an EMBL/GenBank/DDBJ whole genome shotgun (WGS) entry which is preliminary data.</text>
</comment>
<dbReference type="AlphaFoldDB" id="A0A409XR09"/>
<evidence type="ECO:0000259" key="2">
    <source>
        <dbReference type="Pfam" id="PF24883"/>
    </source>
</evidence>
<name>A0A409XR09_PSICY</name>
<organism evidence="3 4">
    <name type="scientific">Psilocybe cyanescens</name>
    <dbReference type="NCBI Taxonomy" id="93625"/>
    <lineage>
        <taxon>Eukaryota</taxon>
        <taxon>Fungi</taxon>
        <taxon>Dikarya</taxon>
        <taxon>Basidiomycota</taxon>
        <taxon>Agaricomycotina</taxon>
        <taxon>Agaricomycetes</taxon>
        <taxon>Agaricomycetidae</taxon>
        <taxon>Agaricales</taxon>
        <taxon>Agaricineae</taxon>
        <taxon>Strophariaceae</taxon>
        <taxon>Psilocybe</taxon>
    </lineage>
</organism>
<proteinExistence type="predicted"/>
<dbReference type="InterPro" id="IPR056884">
    <property type="entry name" value="NPHP3-like_N"/>
</dbReference>
<protein>
    <recommendedName>
        <fullName evidence="2">Nephrocystin 3-like N-terminal domain-containing protein</fullName>
    </recommendedName>
</protein>
<evidence type="ECO:0000313" key="4">
    <source>
        <dbReference type="Proteomes" id="UP000283269"/>
    </source>
</evidence>
<dbReference type="Pfam" id="PF24883">
    <property type="entry name" value="NPHP3_N"/>
    <property type="match status" value="1"/>
</dbReference>
<dbReference type="InterPro" id="IPR027417">
    <property type="entry name" value="P-loop_NTPase"/>
</dbReference>
<feature type="domain" description="Nephrocystin 3-like N-terminal" evidence="2">
    <location>
        <begin position="78"/>
        <end position="144"/>
    </location>
</feature>
<dbReference type="InParanoid" id="A0A409XR09"/>
<evidence type="ECO:0000256" key="1">
    <source>
        <dbReference type="ARBA" id="ARBA00022737"/>
    </source>
</evidence>
<dbReference type="Proteomes" id="UP000283269">
    <property type="component" value="Unassembled WGS sequence"/>
</dbReference>
<dbReference type="EMBL" id="NHYD01000837">
    <property type="protein sequence ID" value="PPQ93151.1"/>
    <property type="molecule type" value="Genomic_DNA"/>
</dbReference>
<dbReference type="STRING" id="93625.A0A409XR09"/>
<dbReference type="SUPFAM" id="SSF52540">
    <property type="entry name" value="P-loop containing nucleoside triphosphate hydrolases"/>
    <property type="match status" value="1"/>
</dbReference>
<reference evidence="3 4" key="1">
    <citation type="journal article" date="2018" name="Evol. Lett.">
        <title>Horizontal gene cluster transfer increased hallucinogenic mushroom diversity.</title>
        <authorList>
            <person name="Reynolds H.T."/>
            <person name="Vijayakumar V."/>
            <person name="Gluck-Thaler E."/>
            <person name="Korotkin H.B."/>
            <person name="Matheny P.B."/>
            <person name="Slot J.C."/>
        </authorList>
    </citation>
    <scope>NUCLEOTIDE SEQUENCE [LARGE SCALE GENOMIC DNA]</scope>
    <source>
        <strain evidence="3 4">2631</strain>
    </source>
</reference>
<dbReference type="Gene3D" id="3.40.50.300">
    <property type="entry name" value="P-loop containing nucleotide triphosphate hydrolases"/>
    <property type="match status" value="1"/>
</dbReference>
<dbReference type="OrthoDB" id="2928561at2759"/>
<accession>A0A409XR09</accession>
<keyword evidence="1" id="KW-0677">Repeat</keyword>
<feature type="non-terminal residue" evidence="3">
    <location>
        <position position="155"/>
    </location>
</feature>
<gene>
    <name evidence="3" type="ORF">CVT25_010775</name>
</gene>